<dbReference type="Gene3D" id="3.30.710.10">
    <property type="entry name" value="Potassium Channel Kv1.1, Chain A"/>
    <property type="match status" value="1"/>
</dbReference>
<dbReference type="PANTHER" id="PTHR47843:SF5">
    <property type="entry name" value="BTB_POZ DOMAIN PROTEIN"/>
    <property type="match status" value="1"/>
</dbReference>
<dbReference type="EMBL" id="JBBWUH010000001">
    <property type="protein sequence ID" value="KAK8176882.1"/>
    <property type="molecule type" value="Genomic_DNA"/>
</dbReference>
<evidence type="ECO:0000259" key="1">
    <source>
        <dbReference type="PROSITE" id="PS50097"/>
    </source>
</evidence>
<sequence length="313" mass="36033">MEHREALAELQAQGHLRDYLENGVHSDFEIHDGQGNVWSVHKIILCLQSEFFEHMLNPAHNFIELQTGIVTLQDEYPNAIDALITYFYSLDYSDECMDEDHGKPLLHLFVYSAGAKYLVLGLKDLAKQRFIDSLDSFTLDEVYFPWLVEEIYASTINSDRGLRDVIVQLTKDRIHEVTNLVGFEELLERSAQFSRDLGISSADELHRIKSLPRYTCQPCGATMYVDFPLEGAEEFYCPNCGDIQDSEMWQAHRVTLAPHAPLKEYTCRNCMNIVRLELCPGGPLRETVCSICGVRSKNEDWDEYEHIIEDEEQ</sequence>
<proteinExistence type="predicted"/>
<keyword evidence="3" id="KW-1185">Reference proteome</keyword>
<dbReference type="PANTHER" id="PTHR47843">
    <property type="entry name" value="BTB DOMAIN-CONTAINING PROTEIN-RELATED"/>
    <property type="match status" value="1"/>
</dbReference>
<gene>
    <name evidence="2" type="ORF">IWX90DRAFT_509795</name>
</gene>
<comment type="caution">
    <text evidence="2">The sequence shown here is derived from an EMBL/GenBank/DDBJ whole genome shotgun (WGS) entry which is preliminary data.</text>
</comment>
<dbReference type="InterPro" id="IPR011333">
    <property type="entry name" value="SKP1/BTB/POZ_sf"/>
</dbReference>
<evidence type="ECO:0000313" key="2">
    <source>
        <dbReference type="EMBL" id="KAK8176882.1"/>
    </source>
</evidence>
<dbReference type="SUPFAM" id="SSF54695">
    <property type="entry name" value="POZ domain"/>
    <property type="match status" value="1"/>
</dbReference>
<organism evidence="2 3">
    <name type="scientific">Phyllosticta citrichinensis</name>
    <dbReference type="NCBI Taxonomy" id="1130410"/>
    <lineage>
        <taxon>Eukaryota</taxon>
        <taxon>Fungi</taxon>
        <taxon>Dikarya</taxon>
        <taxon>Ascomycota</taxon>
        <taxon>Pezizomycotina</taxon>
        <taxon>Dothideomycetes</taxon>
        <taxon>Dothideomycetes incertae sedis</taxon>
        <taxon>Botryosphaeriales</taxon>
        <taxon>Phyllostictaceae</taxon>
        <taxon>Phyllosticta</taxon>
    </lineage>
</organism>
<dbReference type="Proteomes" id="UP001456524">
    <property type="component" value="Unassembled WGS sequence"/>
</dbReference>
<name>A0ABR1Y4V4_9PEZI</name>
<protein>
    <recommendedName>
        <fullName evidence="1">BTB domain-containing protein</fullName>
    </recommendedName>
</protein>
<dbReference type="InterPro" id="IPR000210">
    <property type="entry name" value="BTB/POZ_dom"/>
</dbReference>
<reference evidence="2 3" key="1">
    <citation type="journal article" date="2022" name="G3 (Bethesda)">
        <title>Enemy or ally: a genomic approach to elucidate the lifestyle of Phyllosticta citrichinaensis.</title>
        <authorList>
            <person name="Buijs V.A."/>
            <person name="Groenewald J.Z."/>
            <person name="Haridas S."/>
            <person name="LaButti K.M."/>
            <person name="Lipzen A."/>
            <person name="Martin F.M."/>
            <person name="Barry K."/>
            <person name="Grigoriev I.V."/>
            <person name="Crous P.W."/>
            <person name="Seidl M.F."/>
        </authorList>
    </citation>
    <scope>NUCLEOTIDE SEQUENCE [LARGE SCALE GENOMIC DNA]</scope>
    <source>
        <strain evidence="2 3">CBS 129764</strain>
    </source>
</reference>
<evidence type="ECO:0000313" key="3">
    <source>
        <dbReference type="Proteomes" id="UP001456524"/>
    </source>
</evidence>
<accession>A0ABR1Y4V4</accession>
<dbReference type="PROSITE" id="PS50097">
    <property type="entry name" value="BTB"/>
    <property type="match status" value="1"/>
</dbReference>
<feature type="domain" description="BTB" evidence="1">
    <location>
        <begin position="26"/>
        <end position="89"/>
    </location>
</feature>
<dbReference type="CDD" id="cd18186">
    <property type="entry name" value="BTB_POZ_ZBTB_KLHL-like"/>
    <property type="match status" value="1"/>
</dbReference>
<dbReference type="Pfam" id="PF00651">
    <property type="entry name" value="BTB"/>
    <property type="match status" value="1"/>
</dbReference>